<sequence length="444" mass="50749">MESTRIKSTRTESARIESARIKHWNESTNKPNMSPLEATEGQKRLYDTYNDPLPYVVNGERLMVIRVPIDVQKGFYEGPCGVLVRHHGGGNTTGTPDSEVFYKAHIRGILEALPIVLDLSNLMLPHHSGTESHSDQDDIYTYIKDGRVEAAIRREYPQMKSLIQWEGILCIGESAGGHWTTYAWLKQHLNIKVIYNMYPLLVHYSRGKSDKYRGEVICPDRLQTIGLQLLKEAALTRPYRPQNRGRCPPANMANLPITAVWILSKRNKGTPKLENLWTLLWSHPMTLDFAQAIFDKWPGSQEKRNVHSEDTHACKENVSYRADMVVVEAEDVVATLGLELLGKLGLEYHPEDRALSYNFSDPDIPPPSRSPKWVFVHNEQDPFVSIQDVEKFSNILQSMYGDVVHWVKVADSHPLHGFDDYPGSKEVVKLILEEMEWTPRLVRE</sequence>
<dbReference type="InterPro" id="IPR029058">
    <property type="entry name" value="AB_hydrolase_fold"/>
</dbReference>
<dbReference type="SUPFAM" id="SSF53474">
    <property type="entry name" value="alpha/beta-Hydrolases"/>
    <property type="match status" value="1"/>
</dbReference>
<gene>
    <name evidence="1" type="ORF">GRF29_77g1623680</name>
</gene>
<accession>A0AAN6LZ02</accession>
<dbReference type="Proteomes" id="UP001280581">
    <property type="component" value="Unassembled WGS sequence"/>
</dbReference>
<evidence type="ECO:0000313" key="2">
    <source>
        <dbReference type="Proteomes" id="UP001280581"/>
    </source>
</evidence>
<proteinExistence type="predicted"/>
<comment type="caution">
    <text evidence="1">The sequence shown here is derived from an EMBL/GenBank/DDBJ whole genome shotgun (WGS) entry which is preliminary data.</text>
</comment>
<keyword evidence="2" id="KW-1185">Reference proteome</keyword>
<name>A0AAN6LZ02_9PLEO</name>
<reference evidence="1 2" key="1">
    <citation type="submission" date="2021-02" db="EMBL/GenBank/DDBJ databases">
        <title>Genome assembly of Pseudopithomyces chartarum.</title>
        <authorList>
            <person name="Jauregui R."/>
            <person name="Singh J."/>
            <person name="Voisey C."/>
        </authorList>
    </citation>
    <scope>NUCLEOTIDE SEQUENCE [LARGE SCALE GENOMIC DNA]</scope>
    <source>
        <strain evidence="1 2">AGR01</strain>
    </source>
</reference>
<dbReference type="AlphaFoldDB" id="A0AAN6LZ02"/>
<organism evidence="1 2">
    <name type="scientific">Pseudopithomyces chartarum</name>
    <dbReference type="NCBI Taxonomy" id="1892770"/>
    <lineage>
        <taxon>Eukaryota</taxon>
        <taxon>Fungi</taxon>
        <taxon>Dikarya</taxon>
        <taxon>Ascomycota</taxon>
        <taxon>Pezizomycotina</taxon>
        <taxon>Dothideomycetes</taxon>
        <taxon>Pleosporomycetidae</taxon>
        <taxon>Pleosporales</taxon>
        <taxon>Massarineae</taxon>
        <taxon>Didymosphaeriaceae</taxon>
        <taxon>Pseudopithomyces</taxon>
    </lineage>
</organism>
<dbReference type="EMBL" id="WVTA01000007">
    <property type="protein sequence ID" value="KAK3208705.1"/>
    <property type="molecule type" value="Genomic_DNA"/>
</dbReference>
<evidence type="ECO:0008006" key="3">
    <source>
        <dbReference type="Google" id="ProtNLM"/>
    </source>
</evidence>
<protein>
    <recommendedName>
        <fullName evidence="3">Alpha/beta-hydrolase</fullName>
    </recommendedName>
</protein>
<evidence type="ECO:0000313" key="1">
    <source>
        <dbReference type="EMBL" id="KAK3208705.1"/>
    </source>
</evidence>
<dbReference type="Gene3D" id="3.40.50.1820">
    <property type="entry name" value="alpha/beta hydrolase"/>
    <property type="match status" value="1"/>
</dbReference>